<dbReference type="InterPro" id="IPR050631">
    <property type="entry name" value="PheA/TfdB_FAD_monoxygenase"/>
</dbReference>
<dbReference type="PANTHER" id="PTHR43476">
    <property type="entry name" value="3-(3-HYDROXY-PHENYL)PROPIONATE/3-HYDROXYCINNAMIC ACID HYDROXYLASE"/>
    <property type="match status" value="1"/>
</dbReference>
<evidence type="ECO:0000313" key="3">
    <source>
        <dbReference type="EMBL" id="BAQ08352.1"/>
    </source>
</evidence>
<proteinExistence type="predicted"/>
<accession>A0A0P0UNZ7</accession>
<reference evidence="3" key="1">
    <citation type="journal article" date="2014" name="J. JSCE, Ser.G (Environ. Res.)">
        <title>Cloning and Expression of Genes Encoding Violacein Biosynthesis for Inhibiting Protozoan Predation.</title>
        <authorList>
            <person name="Nakamura K."/>
            <person name="Watanabe A."/>
            <person name="Narita K."/>
        </authorList>
    </citation>
    <scope>NUCLEOTIDE SEQUENCE</scope>
    <source>
        <strain evidence="3">ATCC 31532</strain>
    </source>
</reference>
<organism evidence="3">
    <name type="scientific">Chromobacterium violaceum</name>
    <dbReference type="NCBI Taxonomy" id="536"/>
    <lineage>
        <taxon>Bacteria</taxon>
        <taxon>Pseudomonadati</taxon>
        <taxon>Pseudomonadota</taxon>
        <taxon>Betaproteobacteria</taxon>
        <taxon>Neisseriales</taxon>
        <taxon>Chromobacteriaceae</taxon>
        <taxon>Chromobacterium</taxon>
    </lineage>
</organism>
<name>A0A0P0UNZ7_CHRVL</name>
<sequence>MKKILVIGAGPAGLVFASQMKLAKPDWQISIAEKNDPEEVAGWGVVLPGRPGQHPANPLSYLEHPERLDPQFLEDFKLIHHNEPNLMSTGVLLCGVERRGLVQALRERCQSLGIAIHYESPLLAREQLPLDDYDLIVAANGVNHKTSHFTEALAPKLEYGGNKYIWFGTSQLFDQMNLVFRTHGKDIFIAHAYKYSSRMSTFVVECSEETFERARLGEMSDEASAEYVAGVFRAELGGHGLVAQPGLGWRNFMTLSHDKSYDGKLVLIGDALQSGHFSIGHGTTMAVVAAQLLVKALCAEASVPAALASFDARAMPLVKLFSEHANSSRDWFETVDDRMHLSNAEFMQSFDARRKALPPLPEALARNLGYALDR</sequence>
<dbReference type="PANTHER" id="PTHR43476:SF4">
    <property type="entry name" value="BLR0106 PROTEIN"/>
    <property type="match status" value="1"/>
</dbReference>
<keyword evidence="1" id="KW-0560">Oxidoreductase</keyword>
<dbReference type="GO" id="GO:0016491">
    <property type="term" value="F:oxidoreductase activity"/>
    <property type="evidence" value="ECO:0007669"/>
    <property type="project" value="UniProtKB-KW"/>
</dbReference>
<dbReference type="EMBL" id="LC000628">
    <property type="protein sequence ID" value="BAQ08352.1"/>
    <property type="molecule type" value="Genomic_DNA"/>
</dbReference>
<keyword evidence="2" id="KW-0520">NAD</keyword>
<dbReference type="Gene3D" id="3.50.50.60">
    <property type="entry name" value="FAD/NAD(P)-binding domain"/>
    <property type="match status" value="1"/>
</dbReference>
<dbReference type="SUPFAM" id="SSF51905">
    <property type="entry name" value="FAD/NAD(P)-binding domain"/>
    <property type="match status" value="1"/>
</dbReference>
<protein>
    <submittedName>
        <fullName evidence="3">Putative tryptophan hydroxylase</fullName>
    </submittedName>
</protein>
<gene>
    <name evidence="3" type="primary">vioD</name>
</gene>
<evidence type="ECO:0000256" key="1">
    <source>
        <dbReference type="ARBA" id="ARBA00023002"/>
    </source>
</evidence>
<dbReference type="Gene3D" id="3.30.9.20">
    <property type="match status" value="1"/>
</dbReference>
<evidence type="ECO:0000256" key="2">
    <source>
        <dbReference type="ARBA" id="ARBA00023027"/>
    </source>
</evidence>
<dbReference type="InterPro" id="IPR036188">
    <property type="entry name" value="FAD/NAD-bd_sf"/>
</dbReference>
<dbReference type="AlphaFoldDB" id="A0A0P0UNZ7"/>